<dbReference type="Gene3D" id="1.10.720.40">
    <property type="match status" value="1"/>
</dbReference>
<feature type="compositionally biased region" description="Low complexity" evidence="4">
    <location>
        <begin position="18"/>
        <end position="28"/>
    </location>
</feature>
<organism evidence="7 8">
    <name type="scientific">Ancylostoma duodenale</name>
    <dbReference type="NCBI Taxonomy" id="51022"/>
    <lineage>
        <taxon>Eukaryota</taxon>
        <taxon>Metazoa</taxon>
        <taxon>Ecdysozoa</taxon>
        <taxon>Nematoda</taxon>
        <taxon>Chromadorea</taxon>
        <taxon>Rhabditida</taxon>
        <taxon>Rhabditina</taxon>
        <taxon>Rhabditomorpha</taxon>
        <taxon>Strongyloidea</taxon>
        <taxon>Ancylostomatidae</taxon>
        <taxon>Ancylostomatinae</taxon>
        <taxon>Ancylostoma</taxon>
    </lineage>
</organism>
<dbReference type="SUPFAM" id="SSF48452">
    <property type="entry name" value="TPR-like"/>
    <property type="match status" value="1"/>
</dbReference>
<reference evidence="7 8" key="1">
    <citation type="submission" date="2013-12" db="EMBL/GenBank/DDBJ databases">
        <title>Draft genome of the parsitic nematode Ancylostoma duodenale.</title>
        <authorList>
            <person name="Mitreva M."/>
        </authorList>
    </citation>
    <scope>NUCLEOTIDE SEQUENCE [LARGE SCALE GENOMIC DNA]</scope>
    <source>
        <strain evidence="7 8">Zhejiang</strain>
    </source>
</reference>
<dbReference type="PANTHER" id="PTHR46427">
    <property type="entry name" value="ANKYRIN REPEAT AND LEM DOMAIN-CONTAINING PROTEIN 1"/>
    <property type="match status" value="1"/>
</dbReference>
<dbReference type="InterPro" id="IPR011990">
    <property type="entry name" value="TPR-like_helical_dom_sf"/>
</dbReference>
<feature type="compositionally biased region" description="Basic and acidic residues" evidence="4">
    <location>
        <begin position="48"/>
        <end position="59"/>
    </location>
</feature>
<dbReference type="Proteomes" id="UP000054047">
    <property type="component" value="Unassembled WGS sequence"/>
</dbReference>
<feature type="repeat" description="TPR" evidence="3">
    <location>
        <begin position="621"/>
        <end position="654"/>
    </location>
</feature>
<dbReference type="PANTHER" id="PTHR46427:SF1">
    <property type="entry name" value="ANKYRIN REPEAT AND LEM DOMAIN-CONTAINING PROTEIN 1"/>
    <property type="match status" value="1"/>
</dbReference>
<dbReference type="InterPro" id="IPR003887">
    <property type="entry name" value="LEM_dom"/>
</dbReference>
<gene>
    <name evidence="7" type="ORF">ANCDUO_11046</name>
</gene>
<dbReference type="Pfam" id="PF22945">
    <property type="entry name" value="LEM-3_GIY-YIG"/>
    <property type="match status" value="1"/>
</dbReference>
<sequence length="780" mass="88320">MSDARNPAQHRASSAVQPRTATASTTPKAPKPRCQPSAPPIDEMPADELSRWLSEKDSSQDTEGTDVYLTADESFDVAELQRRIEQMKMGDPTSSPHVDDGQLRKIRRLNDAQLRAELKKVGIVAGPMCARTRGMYEKKLLTMRREVADTKGVRYSRQLELAMMGMLSSEAGKILDDKIREEFQLAGVTAFCYLLLDPRKITEDVESLDLKKFVPAIFYVGKGTKARPLAHLIEAKKEREAKSPKVASNVKLKRIDSIWEAGNGVLCLQINHSVSDEEAFVREAALIEAIRLENLTNVKGGEWRGTSKTWTLSMKAEFGTYQLERALGVLKMEGLRPIKPEALPDSLFPFAQKKNATPTFTVYLPLLDLLTQCLEPSRHLGRLNPMSSSRGKRRGIRSAAREIVSKIPNSQEGLLLDLPSVSSVPAYECFAERISESSAIEKFEEDARVGDILIVKVKKCDVVGAYVKPLCFATRIKRDLEWLDLQLLTPLSALSRRVAVGQYLEARAPPLASNELPEYFRNGRDMPRHSRYWEFVENSGMLQNTYLAETLRLPTVSLHSFLSIEGLEKDRAEPASALRKRQNEMLAEEYVVRGVEQMRSGNRESAIVTLNQALEINPHCVEALVARGAAYSTNGHYALAEADFDQALALAPTHSNARNYMVETLVKHASLLEVQGEVETARAKFEKVLRIKEDRRARTALAKLDRKKRSPSVEILTDEEMEKGRNKSKSRRNSREDIEEEKRKRRRTQEAERERKRERHDNREKLREMEEFIKALREKK</sequence>
<keyword evidence="2 3" id="KW-0802">TPR repeat</keyword>
<dbReference type="PROSITE" id="PS50954">
    <property type="entry name" value="LEM"/>
    <property type="match status" value="1"/>
</dbReference>
<proteinExistence type="predicted"/>
<dbReference type="PROSITE" id="PS50005">
    <property type="entry name" value="TPR"/>
    <property type="match status" value="2"/>
</dbReference>
<evidence type="ECO:0000256" key="2">
    <source>
        <dbReference type="ARBA" id="ARBA00022803"/>
    </source>
</evidence>
<dbReference type="InterPro" id="IPR034998">
    <property type="entry name" value="ANKLE1"/>
</dbReference>
<dbReference type="InterPro" id="IPR011015">
    <property type="entry name" value="LEM/LEM-like_dom_sf"/>
</dbReference>
<dbReference type="SUPFAM" id="SSF63451">
    <property type="entry name" value="LEM domain"/>
    <property type="match status" value="1"/>
</dbReference>
<evidence type="ECO:0000256" key="4">
    <source>
        <dbReference type="SAM" id="MobiDB-lite"/>
    </source>
</evidence>
<evidence type="ECO:0000313" key="8">
    <source>
        <dbReference type="Proteomes" id="UP000054047"/>
    </source>
</evidence>
<dbReference type="EMBL" id="KN732758">
    <property type="protein sequence ID" value="KIH58741.1"/>
    <property type="molecule type" value="Genomic_DNA"/>
</dbReference>
<dbReference type="InterPro" id="IPR000305">
    <property type="entry name" value="GIY-YIG_endonuc"/>
</dbReference>
<dbReference type="GO" id="GO:0000712">
    <property type="term" value="P:resolution of meiotic recombination intermediates"/>
    <property type="evidence" value="ECO:0007669"/>
    <property type="project" value="TreeGrafter"/>
</dbReference>
<dbReference type="SMART" id="SM00540">
    <property type="entry name" value="LEM"/>
    <property type="match status" value="1"/>
</dbReference>
<dbReference type="GO" id="GO:0005654">
    <property type="term" value="C:nucleoplasm"/>
    <property type="evidence" value="ECO:0007669"/>
    <property type="project" value="TreeGrafter"/>
</dbReference>
<dbReference type="OrthoDB" id="1914839at2759"/>
<evidence type="ECO:0000313" key="7">
    <source>
        <dbReference type="EMBL" id="KIH58741.1"/>
    </source>
</evidence>
<protein>
    <submittedName>
        <fullName evidence="7">Tetratricopeptide repeat protein</fullName>
    </submittedName>
</protein>
<dbReference type="Pfam" id="PF03020">
    <property type="entry name" value="LEM"/>
    <property type="match status" value="1"/>
</dbReference>
<evidence type="ECO:0000259" key="6">
    <source>
        <dbReference type="PROSITE" id="PS50954"/>
    </source>
</evidence>
<feature type="region of interest" description="Disordered" evidence="4">
    <location>
        <begin position="1"/>
        <end position="66"/>
    </location>
</feature>
<feature type="domain" description="GIY-YIG" evidence="5">
    <location>
        <begin position="188"/>
        <end position="298"/>
    </location>
</feature>
<feature type="domain" description="LEM" evidence="6">
    <location>
        <begin position="103"/>
        <end position="147"/>
    </location>
</feature>
<evidence type="ECO:0000256" key="1">
    <source>
        <dbReference type="ARBA" id="ARBA00022737"/>
    </source>
</evidence>
<dbReference type="InterPro" id="IPR013105">
    <property type="entry name" value="TPR_2"/>
</dbReference>
<name>A0A0C2GP18_9BILA</name>
<feature type="compositionally biased region" description="Basic and acidic residues" evidence="4">
    <location>
        <begin position="733"/>
        <end position="768"/>
    </location>
</feature>
<dbReference type="Gene3D" id="1.25.40.10">
    <property type="entry name" value="Tetratricopeptide repeat domain"/>
    <property type="match status" value="1"/>
</dbReference>
<evidence type="ECO:0000256" key="3">
    <source>
        <dbReference type="PROSITE-ProRule" id="PRU00339"/>
    </source>
</evidence>
<dbReference type="SMART" id="SM00028">
    <property type="entry name" value="TPR"/>
    <property type="match status" value="3"/>
</dbReference>
<keyword evidence="1" id="KW-0677">Repeat</keyword>
<keyword evidence="8" id="KW-1185">Reference proteome</keyword>
<feature type="region of interest" description="Disordered" evidence="4">
    <location>
        <begin position="706"/>
        <end position="768"/>
    </location>
</feature>
<dbReference type="Pfam" id="PF07719">
    <property type="entry name" value="TPR_2"/>
    <property type="match status" value="1"/>
</dbReference>
<dbReference type="GO" id="GO:0004520">
    <property type="term" value="F:DNA endonuclease activity"/>
    <property type="evidence" value="ECO:0007669"/>
    <property type="project" value="TreeGrafter"/>
</dbReference>
<dbReference type="CDD" id="cd10454">
    <property type="entry name" value="GIY-YIG_COG3680_Meta"/>
    <property type="match status" value="1"/>
</dbReference>
<dbReference type="GO" id="GO:0000724">
    <property type="term" value="P:double-strand break repair via homologous recombination"/>
    <property type="evidence" value="ECO:0007669"/>
    <property type="project" value="TreeGrafter"/>
</dbReference>
<feature type="repeat" description="TPR" evidence="3">
    <location>
        <begin position="587"/>
        <end position="620"/>
    </location>
</feature>
<dbReference type="PROSITE" id="PS50164">
    <property type="entry name" value="GIY_YIG"/>
    <property type="match status" value="1"/>
</dbReference>
<dbReference type="InterPro" id="IPR019734">
    <property type="entry name" value="TPR_rpt"/>
</dbReference>
<accession>A0A0C2GP18</accession>
<evidence type="ECO:0000259" key="5">
    <source>
        <dbReference type="PROSITE" id="PS50164"/>
    </source>
</evidence>
<dbReference type="GO" id="GO:0005737">
    <property type="term" value="C:cytoplasm"/>
    <property type="evidence" value="ECO:0007669"/>
    <property type="project" value="TreeGrafter"/>
</dbReference>
<dbReference type="CDD" id="cd12940">
    <property type="entry name" value="LEM_LAP2_LEMD1"/>
    <property type="match status" value="1"/>
</dbReference>
<dbReference type="AlphaFoldDB" id="A0A0C2GP18"/>